<reference evidence="3 4" key="1">
    <citation type="submission" date="2020-04" db="EMBL/GenBank/DDBJ databases">
        <authorList>
            <person name="Zheng R.K."/>
            <person name="Sun C.M."/>
        </authorList>
    </citation>
    <scope>NUCLEOTIDE SEQUENCE [LARGE SCALE GENOMIC DNA]</scope>
    <source>
        <strain evidence="4">zrk29</strain>
    </source>
</reference>
<feature type="transmembrane region" description="Helical" evidence="1">
    <location>
        <begin position="83"/>
        <end position="101"/>
    </location>
</feature>
<gene>
    <name evidence="3" type="ORF">HF295_05745</name>
</gene>
<feature type="transmembrane region" description="Helical" evidence="1">
    <location>
        <begin position="23"/>
        <end position="48"/>
    </location>
</feature>
<evidence type="ECO:0000313" key="4">
    <source>
        <dbReference type="Proteomes" id="UP000512167"/>
    </source>
</evidence>
<accession>A0A7L6N756</accession>
<dbReference type="Pfam" id="PF00990">
    <property type="entry name" value="GGDEF"/>
    <property type="match status" value="1"/>
</dbReference>
<keyword evidence="1" id="KW-0812">Transmembrane</keyword>
<dbReference type="InterPro" id="IPR029787">
    <property type="entry name" value="Nucleotide_cyclase"/>
</dbReference>
<evidence type="ECO:0000256" key="1">
    <source>
        <dbReference type="SAM" id="Phobius"/>
    </source>
</evidence>
<dbReference type="InterPro" id="IPR050469">
    <property type="entry name" value="Diguanylate_Cyclase"/>
</dbReference>
<evidence type="ECO:0000313" key="3">
    <source>
        <dbReference type="EMBL" id="QLY40389.1"/>
    </source>
</evidence>
<organism evidence="3 4">
    <name type="scientific">Hujiaoplasma nucleasis</name>
    <dbReference type="NCBI Taxonomy" id="2725268"/>
    <lineage>
        <taxon>Bacteria</taxon>
        <taxon>Bacillati</taxon>
        <taxon>Mycoplasmatota</taxon>
        <taxon>Mollicutes</taxon>
        <taxon>Candidatus Izemoplasmatales</taxon>
        <taxon>Hujiaoplasmataceae</taxon>
        <taxon>Hujiaoplasma</taxon>
    </lineage>
</organism>
<dbReference type="CDD" id="cd01949">
    <property type="entry name" value="GGDEF"/>
    <property type="match status" value="1"/>
</dbReference>
<dbReference type="PROSITE" id="PS50887">
    <property type="entry name" value="GGDEF"/>
    <property type="match status" value="1"/>
</dbReference>
<dbReference type="PANTHER" id="PTHR45138:SF9">
    <property type="entry name" value="DIGUANYLATE CYCLASE DGCM-RELATED"/>
    <property type="match status" value="1"/>
</dbReference>
<dbReference type="SUPFAM" id="SSF55073">
    <property type="entry name" value="Nucleotide cyclase"/>
    <property type="match status" value="1"/>
</dbReference>
<proteinExistence type="predicted"/>
<dbReference type="Gene3D" id="3.30.70.270">
    <property type="match status" value="1"/>
</dbReference>
<keyword evidence="1" id="KW-0472">Membrane</keyword>
<feature type="domain" description="GGDEF" evidence="2">
    <location>
        <begin position="217"/>
        <end position="344"/>
    </location>
</feature>
<dbReference type="RefSeq" id="WP_312031222.1">
    <property type="nucleotide sequence ID" value="NZ_CP051151.1"/>
</dbReference>
<dbReference type="PANTHER" id="PTHR45138">
    <property type="entry name" value="REGULATORY COMPONENTS OF SENSORY TRANSDUCTION SYSTEM"/>
    <property type="match status" value="1"/>
</dbReference>
<name>A0A7L6N756_9MOLU</name>
<dbReference type="NCBIfam" id="TIGR00254">
    <property type="entry name" value="GGDEF"/>
    <property type="match status" value="1"/>
</dbReference>
<dbReference type="Proteomes" id="UP000512167">
    <property type="component" value="Chromosome"/>
</dbReference>
<dbReference type="EMBL" id="CP051151">
    <property type="protein sequence ID" value="QLY40389.1"/>
    <property type="molecule type" value="Genomic_DNA"/>
</dbReference>
<dbReference type="AlphaFoldDB" id="A0A7L6N756"/>
<feature type="transmembrane region" description="Helical" evidence="1">
    <location>
        <begin position="131"/>
        <end position="148"/>
    </location>
</feature>
<dbReference type="KEGG" id="tbk:HF295_05745"/>
<feature type="transmembrane region" description="Helical" evidence="1">
    <location>
        <begin position="107"/>
        <end position="124"/>
    </location>
</feature>
<feature type="transmembrane region" description="Helical" evidence="1">
    <location>
        <begin position="54"/>
        <end position="76"/>
    </location>
</feature>
<dbReference type="GO" id="GO:1902201">
    <property type="term" value="P:negative regulation of bacterial-type flagellum-dependent cell motility"/>
    <property type="evidence" value="ECO:0007669"/>
    <property type="project" value="TreeGrafter"/>
</dbReference>
<dbReference type="SMART" id="SM00267">
    <property type="entry name" value="GGDEF"/>
    <property type="match status" value="1"/>
</dbReference>
<protein>
    <submittedName>
        <fullName evidence="3">GGDEF domain-containing protein</fullName>
    </submittedName>
</protein>
<dbReference type="GO" id="GO:0052621">
    <property type="term" value="F:diguanylate cyclase activity"/>
    <property type="evidence" value="ECO:0007669"/>
    <property type="project" value="TreeGrafter"/>
</dbReference>
<dbReference type="InterPro" id="IPR043128">
    <property type="entry name" value="Rev_trsase/Diguanyl_cyclase"/>
</dbReference>
<sequence length="344" mass="39494">MRNNNSLNGIYNQANDIGLAKKYLLIAINIFFIIVLVPSIFYNLFILADETNNHLFLALFEIILLLLSSYTLFHIIKYKKYIIPAYVDSFIMFMATIAVILTTEGDSYGYAFTIVLGITVYTLLNKKHATILYLFCSLITLFLAIFIFNTDFESLFNISIIIVLPGGILYAFNFSQQVLIEKLEGMSKIDPLTGLFNRKMYYEQLSKEIELSQKNNSSLTILIVDIDFFKKVNDTYGHHIGDEYLKYISNLFLSHIRPSDTLARWGGEEFSVILPNTHKEIAISIGESFIKLLENDIHDKVGKVTISIGMTSYQSEETYNDFFKRADEALYLSKKNGRNRCTYI</sequence>
<dbReference type="InterPro" id="IPR000160">
    <property type="entry name" value="GGDEF_dom"/>
</dbReference>
<dbReference type="GO" id="GO:0043709">
    <property type="term" value="P:cell adhesion involved in single-species biofilm formation"/>
    <property type="evidence" value="ECO:0007669"/>
    <property type="project" value="TreeGrafter"/>
</dbReference>
<dbReference type="FunFam" id="3.30.70.270:FF:000001">
    <property type="entry name" value="Diguanylate cyclase domain protein"/>
    <property type="match status" value="1"/>
</dbReference>
<dbReference type="GO" id="GO:0005886">
    <property type="term" value="C:plasma membrane"/>
    <property type="evidence" value="ECO:0007669"/>
    <property type="project" value="TreeGrafter"/>
</dbReference>
<feature type="transmembrane region" description="Helical" evidence="1">
    <location>
        <begin position="154"/>
        <end position="172"/>
    </location>
</feature>
<keyword evidence="1" id="KW-1133">Transmembrane helix</keyword>
<keyword evidence="4" id="KW-1185">Reference proteome</keyword>
<evidence type="ECO:0000259" key="2">
    <source>
        <dbReference type="PROSITE" id="PS50887"/>
    </source>
</evidence>